<dbReference type="InterPro" id="IPR015797">
    <property type="entry name" value="NUDIX_hydrolase-like_dom_sf"/>
</dbReference>
<dbReference type="InterPro" id="IPR000086">
    <property type="entry name" value="NUDIX_hydrolase_dom"/>
</dbReference>
<keyword evidence="2" id="KW-0378">Hydrolase</keyword>
<dbReference type="EMBL" id="CP034235">
    <property type="protein sequence ID" value="QGQ97728.1"/>
    <property type="molecule type" value="Genomic_DNA"/>
</dbReference>
<dbReference type="OrthoDB" id="9008185at2"/>
<dbReference type="AlphaFoldDB" id="A0A6B8RR23"/>
<comment type="cofactor">
    <cofactor evidence="1">
        <name>Mg(2+)</name>
        <dbReference type="ChEBI" id="CHEBI:18420"/>
    </cofactor>
</comment>
<dbReference type="Proteomes" id="UP000426246">
    <property type="component" value="Chromosome"/>
</dbReference>
<sequence>MELILNFVINGVKKMGSNFHHLARGIIINNDKILLAHAIGHKNTFFPGGHIEFGESAPEALKREIEEEIGLSCYIEGYLGLVEHKWEKDKELHCEINQAFKVKVPEMDVLKSPTSRESHIEFYWVSVNELKKHNLQPYPFQKLIPKFVSGDESVWWESTLNYELDEDNIG</sequence>
<organism evidence="4 5">
    <name type="scientific">Paenibacillus psychroresistens</name>
    <dbReference type="NCBI Taxonomy" id="1778678"/>
    <lineage>
        <taxon>Bacteria</taxon>
        <taxon>Bacillati</taxon>
        <taxon>Bacillota</taxon>
        <taxon>Bacilli</taxon>
        <taxon>Bacillales</taxon>
        <taxon>Paenibacillaceae</taxon>
        <taxon>Paenibacillus</taxon>
    </lineage>
</organism>
<dbReference type="KEGG" id="ppsc:EHS13_23990"/>
<dbReference type="SUPFAM" id="SSF55811">
    <property type="entry name" value="Nudix"/>
    <property type="match status" value="1"/>
</dbReference>
<dbReference type="PANTHER" id="PTHR43046">
    <property type="entry name" value="GDP-MANNOSE MANNOSYL HYDROLASE"/>
    <property type="match status" value="1"/>
</dbReference>
<evidence type="ECO:0000259" key="3">
    <source>
        <dbReference type="PROSITE" id="PS51462"/>
    </source>
</evidence>
<dbReference type="InterPro" id="IPR020084">
    <property type="entry name" value="NUDIX_hydrolase_CS"/>
</dbReference>
<dbReference type="GO" id="GO:0016787">
    <property type="term" value="F:hydrolase activity"/>
    <property type="evidence" value="ECO:0007669"/>
    <property type="project" value="UniProtKB-KW"/>
</dbReference>
<dbReference type="PROSITE" id="PS00893">
    <property type="entry name" value="NUDIX_BOX"/>
    <property type="match status" value="1"/>
</dbReference>
<evidence type="ECO:0000313" key="5">
    <source>
        <dbReference type="Proteomes" id="UP000426246"/>
    </source>
</evidence>
<feature type="domain" description="Nudix hydrolase" evidence="3">
    <location>
        <begin position="18"/>
        <end position="148"/>
    </location>
</feature>
<reference evidence="5" key="1">
    <citation type="submission" date="2018-11" db="EMBL/GenBank/DDBJ databases">
        <title>Complete genome sequence of Paenibacillus sp. ML311-T8.</title>
        <authorList>
            <person name="Nam Y.-D."/>
            <person name="Kang J."/>
            <person name="Chung W.-H."/>
            <person name="Park Y.S."/>
        </authorList>
    </citation>
    <scope>NUCLEOTIDE SEQUENCE [LARGE SCALE GENOMIC DNA]</scope>
    <source>
        <strain evidence="5">ML311-T8</strain>
    </source>
</reference>
<dbReference type="Pfam" id="PF00293">
    <property type="entry name" value="NUDIX"/>
    <property type="match status" value="1"/>
</dbReference>
<keyword evidence="5" id="KW-1185">Reference proteome</keyword>
<accession>A0A6B8RR23</accession>
<evidence type="ECO:0000256" key="1">
    <source>
        <dbReference type="ARBA" id="ARBA00001946"/>
    </source>
</evidence>
<evidence type="ECO:0000313" key="4">
    <source>
        <dbReference type="EMBL" id="QGQ97728.1"/>
    </source>
</evidence>
<proteinExistence type="predicted"/>
<name>A0A6B8RR23_9BACL</name>
<gene>
    <name evidence="4" type="ORF">EHS13_23990</name>
</gene>
<evidence type="ECO:0000256" key="2">
    <source>
        <dbReference type="ARBA" id="ARBA00022801"/>
    </source>
</evidence>
<dbReference type="Gene3D" id="3.90.79.10">
    <property type="entry name" value="Nucleoside Triphosphate Pyrophosphohydrolase"/>
    <property type="match status" value="1"/>
</dbReference>
<dbReference type="PROSITE" id="PS51462">
    <property type="entry name" value="NUDIX"/>
    <property type="match status" value="1"/>
</dbReference>
<dbReference type="PANTHER" id="PTHR43046:SF14">
    <property type="entry name" value="MUTT_NUDIX FAMILY PROTEIN"/>
    <property type="match status" value="1"/>
</dbReference>
<protein>
    <submittedName>
        <fullName evidence="4">NUDIX domain-containing protein</fullName>
    </submittedName>
</protein>